<reference evidence="3 4" key="1">
    <citation type="submission" date="2020-10" db="EMBL/GenBank/DDBJ databases">
        <title>Streptomyces ferrugineus complate genome analysis.</title>
        <authorList>
            <person name="Anwar N."/>
        </authorList>
    </citation>
    <scope>NUCLEOTIDE SEQUENCE [LARGE SCALE GENOMIC DNA]</scope>
    <source>
        <strain evidence="3 4">CCTCC AA2014009</strain>
    </source>
</reference>
<feature type="region of interest" description="Disordered" evidence="1">
    <location>
        <begin position="360"/>
        <end position="384"/>
    </location>
</feature>
<evidence type="ECO:0000313" key="3">
    <source>
        <dbReference type="EMBL" id="QOV38232.1"/>
    </source>
</evidence>
<name>A0A7M2SPQ6_9ACTN</name>
<dbReference type="KEGG" id="sfeu:IM697_07530"/>
<proteinExistence type="predicted"/>
<keyword evidence="3" id="KW-0808">Transferase</keyword>
<protein>
    <submittedName>
        <fullName evidence="3">GNAT family N-acetyltransferase</fullName>
    </submittedName>
</protein>
<organism evidence="3 4">
    <name type="scientific">Streptomyces ferrugineus</name>
    <dbReference type="NCBI Taxonomy" id="1413221"/>
    <lineage>
        <taxon>Bacteria</taxon>
        <taxon>Bacillati</taxon>
        <taxon>Actinomycetota</taxon>
        <taxon>Actinomycetes</taxon>
        <taxon>Kitasatosporales</taxon>
        <taxon>Streptomycetaceae</taxon>
        <taxon>Streptomyces</taxon>
    </lineage>
</organism>
<dbReference type="Proteomes" id="UP000594205">
    <property type="component" value="Chromosome"/>
</dbReference>
<dbReference type="InterPro" id="IPR038740">
    <property type="entry name" value="BioF2-like_GNAT_dom"/>
</dbReference>
<evidence type="ECO:0000313" key="4">
    <source>
        <dbReference type="Proteomes" id="UP000594205"/>
    </source>
</evidence>
<accession>A0A7M2SPQ6</accession>
<evidence type="ECO:0000259" key="2">
    <source>
        <dbReference type="Pfam" id="PF13480"/>
    </source>
</evidence>
<dbReference type="AlphaFoldDB" id="A0A7M2SPQ6"/>
<dbReference type="InterPro" id="IPR016181">
    <property type="entry name" value="Acyl_CoA_acyltransferase"/>
</dbReference>
<dbReference type="GO" id="GO:0016740">
    <property type="term" value="F:transferase activity"/>
    <property type="evidence" value="ECO:0007669"/>
    <property type="project" value="UniProtKB-KW"/>
</dbReference>
<dbReference type="SUPFAM" id="SSF55729">
    <property type="entry name" value="Acyl-CoA N-acyltransferases (Nat)"/>
    <property type="match status" value="1"/>
</dbReference>
<keyword evidence="4" id="KW-1185">Reference proteome</keyword>
<sequence length="384" mass="42175">MTAPGGALSVEVCTDGRAFAALAGDWERLYRACPSATPFQSHAWLHSWWLSYGSPGALRLVLVRRGGELVAAAPLMRVRRPLPALVPIGGEITDFCDVLVDEAVGVAGAAALADAMGDLARTALVDFGEVRPGGAMERVYLCWRGPRRRMRDSVCLNLPAVPMKELVGRLPVTRAGRIRRKVNQLGRLGLQWRVVRHDETEAALRRLLELHRLQWEGRRVSQEHLRPRFLEHLVRAVVPLARTGRAVTTEFVCEGRVVAVNIMLLSGAMAGMYMYGFHPELRDRKVDIAAMLLHAATGHLEADDSLASGGVRTLSMLRGAEPYKYRWCPDTAVNQRFLLARRRTRPLLAAAAAQDAARRRAKKLLRGEAGPALTDGAPPTSDKG</sequence>
<dbReference type="EMBL" id="CP063373">
    <property type="protein sequence ID" value="QOV38232.1"/>
    <property type="molecule type" value="Genomic_DNA"/>
</dbReference>
<dbReference type="Pfam" id="PF13480">
    <property type="entry name" value="Acetyltransf_6"/>
    <property type="match status" value="1"/>
</dbReference>
<evidence type="ECO:0000256" key="1">
    <source>
        <dbReference type="SAM" id="MobiDB-lite"/>
    </source>
</evidence>
<gene>
    <name evidence="3" type="ORF">IM697_07530</name>
</gene>
<feature type="domain" description="BioF2-like acetyltransferase" evidence="2">
    <location>
        <begin position="176"/>
        <end position="324"/>
    </location>
</feature>
<dbReference type="RefSeq" id="WP_194045876.1">
    <property type="nucleotide sequence ID" value="NZ_CP063373.1"/>
</dbReference>